<accession>A0AAD5R2Q2</accession>
<comment type="caution">
    <text evidence="2">The sequence shown here is derived from an EMBL/GenBank/DDBJ whole genome shotgun (WGS) entry which is preliminary data.</text>
</comment>
<keyword evidence="3" id="KW-1185">Reference proteome</keyword>
<sequence length="87" mass="10087">MTVFYKIVGVVWSWRASPTWVSGSQPVNSFRRLHLFQNRKMRIDCPPPSFVFTFVVVRVKSPSVEHRSNDNDDEDPVDSNDCGWITD</sequence>
<dbReference type="Proteomes" id="UP001196413">
    <property type="component" value="Unassembled WGS sequence"/>
</dbReference>
<dbReference type="AlphaFoldDB" id="A0AAD5R2Q2"/>
<reference evidence="2" key="1">
    <citation type="submission" date="2021-06" db="EMBL/GenBank/DDBJ databases">
        <title>Parelaphostrongylus tenuis whole genome reference sequence.</title>
        <authorList>
            <person name="Garwood T.J."/>
            <person name="Larsen P.A."/>
            <person name="Fountain-Jones N.M."/>
            <person name="Garbe J.R."/>
            <person name="Macchietto M.G."/>
            <person name="Kania S.A."/>
            <person name="Gerhold R.W."/>
            <person name="Richards J.E."/>
            <person name="Wolf T.M."/>
        </authorList>
    </citation>
    <scope>NUCLEOTIDE SEQUENCE</scope>
    <source>
        <strain evidence="2">MNPRO001-30</strain>
        <tissue evidence="2">Meninges</tissue>
    </source>
</reference>
<evidence type="ECO:0000313" key="2">
    <source>
        <dbReference type="EMBL" id="KAJ1368366.1"/>
    </source>
</evidence>
<organism evidence="2 3">
    <name type="scientific">Parelaphostrongylus tenuis</name>
    <name type="common">Meningeal worm</name>
    <dbReference type="NCBI Taxonomy" id="148309"/>
    <lineage>
        <taxon>Eukaryota</taxon>
        <taxon>Metazoa</taxon>
        <taxon>Ecdysozoa</taxon>
        <taxon>Nematoda</taxon>
        <taxon>Chromadorea</taxon>
        <taxon>Rhabditida</taxon>
        <taxon>Rhabditina</taxon>
        <taxon>Rhabditomorpha</taxon>
        <taxon>Strongyloidea</taxon>
        <taxon>Metastrongylidae</taxon>
        <taxon>Parelaphostrongylus</taxon>
    </lineage>
</organism>
<proteinExistence type="predicted"/>
<evidence type="ECO:0000256" key="1">
    <source>
        <dbReference type="SAM" id="MobiDB-lite"/>
    </source>
</evidence>
<dbReference type="EMBL" id="JAHQIW010006171">
    <property type="protein sequence ID" value="KAJ1368366.1"/>
    <property type="molecule type" value="Genomic_DNA"/>
</dbReference>
<feature type="region of interest" description="Disordered" evidence="1">
    <location>
        <begin position="63"/>
        <end position="87"/>
    </location>
</feature>
<evidence type="ECO:0000313" key="3">
    <source>
        <dbReference type="Proteomes" id="UP001196413"/>
    </source>
</evidence>
<gene>
    <name evidence="2" type="ORF">KIN20_029487</name>
</gene>
<protein>
    <submittedName>
        <fullName evidence="2">Uncharacterized protein</fullName>
    </submittedName>
</protein>
<name>A0AAD5R2Q2_PARTN</name>